<dbReference type="PANTHER" id="PTHR21666:SF289">
    <property type="entry name" value="L-ALA--D-GLU ENDOPEPTIDASE"/>
    <property type="match status" value="1"/>
</dbReference>
<keyword evidence="2" id="KW-0472">Membrane</keyword>
<dbReference type="Pfam" id="PF01551">
    <property type="entry name" value="Peptidase_M23"/>
    <property type="match status" value="1"/>
</dbReference>
<dbReference type="SUPFAM" id="SSF51261">
    <property type="entry name" value="Duplicated hybrid motif"/>
    <property type="match status" value="1"/>
</dbReference>
<keyword evidence="5" id="KW-1185">Reference proteome</keyword>
<dbReference type="PANTHER" id="PTHR21666">
    <property type="entry name" value="PEPTIDASE-RELATED"/>
    <property type="match status" value="1"/>
</dbReference>
<evidence type="ECO:0000313" key="5">
    <source>
        <dbReference type="Proteomes" id="UP000188947"/>
    </source>
</evidence>
<keyword evidence="2" id="KW-0812">Transmembrane</keyword>
<dbReference type="AlphaFoldDB" id="A0A1V3TYF5"/>
<proteinExistence type="predicted"/>
<dbReference type="eggNOG" id="COG0739">
    <property type="taxonomic scope" value="Bacteria"/>
</dbReference>
<dbReference type="GeneID" id="48542489"/>
<comment type="caution">
    <text evidence="4">The sequence shown here is derived from an EMBL/GenBank/DDBJ whole genome shotgun (WGS) entry which is preliminary data.</text>
</comment>
<dbReference type="InterPro" id="IPR011055">
    <property type="entry name" value="Dup_hybrid_motif"/>
</dbReference>
<dbReference type="EMBL" id="MPOG01000014">
    <property type="protein sequence ID" value="OOH94419.1"/>
    <property type="molecule type" value="Genomic_DNA"/>
</dbReference>
<dbReference type="KEGG" id="emg:BBD33_10810"/>
<evidence type="ECO:0000256" key="1">
    <source>
        <dbReference type="ARBA" id="ARBA00022729"/>
    </source>
</evidence>
<dbReference type="CDD" id="cd12797">
    <property type="entry name" value="M23_peptidase"/>
    <property type="match status" value="1"/>
</dbReference>
<dbReference type="GO" id="GO:0004222">
    <property type="term" value="F:metalloendopeptidase activity"/>
    <property type="evidence" value="ECO:0007669"/>
    <property type="project" value="TreeGrafter"/>
</dbReference>
<dbReference type="Gene3D" id="2.70.70.10">
    <property type="entry name" value="Glucose Permease (Domain IIA)"/>
    <property type="match status" value="1"/>
</dbReference>
<evidence type="ECO:0000259" key="3">
    <source>
        <dbReference type="Pfam" id="PF01551"/>
    </source>
</evidence>
<dbReference type="STRING" id="238.BBD35_13130"/>
<accession>A0A1V3TYF5</accession>
<sequence length="279" mass="31097">MFKNKTTVLFVDSGSTENKSMKVPTKILLHWKKYFLISMSVITGLLLLLGFFIYEMTSKHYNSVYQAKIQKLNQINNSLDIENTKKNFQSIDRTINLINETLRKRGLKEMDLEPVGGPVEENLENIKEISSNYEEAVLKLGEELKSIPIGIPHSGQITSTFGTRSNPFSGEGVERHAGIDFRGQTGEAVKVTAQGKVAFAGVMGGYGNVIVVKHSDHFETRYAHLSKLLVAEGQKVNIGSVIGEVGSSGRSTGPHLHYEILYKNNKIDPKPFLDIFHNK</sequence>
<dbReference type="FunFam" id="2.70.70.10:FF:000006">
    <property type="entry name" value="M23 family peptidase"/>
    <property type="match status" value="1"/>
</dbReference>
<keyword evidence="2" id="KW-1133">Transmembrane helix</keyword>
<organism evidence="4 5">
    <name type="scientific">Elizabethkingia meningoseptica</name>
    <name type="common">Chryseobacterium meningosepticum</name>
    <dbReference type="NCBI Taxonomy" id="238"/>
    <lineage>
        <taxon>Bacteria</taxon>
        <taxon>Pseudomonadati</taxon>
        <taxon>Bacteroidota</taxon>
        <taxon>Flavobacteriia</taxon>
        <taxon>Flavobacteriales</taxon>
        <taxon>Weeksellaceae</taxon>
        <taxon>Elizabethkingia</taxon>
    </lineage>
</organism>
<feature type="transmembrane region" description="Helical" evidence="2">
    <location>
        <begin position="34"/>
        <end position="54"/>
    </location>
</feature>
<name>A0A1V3TYF5_ELIME</name>
<evidence type="ECO:0000313" key="4">
    <source>
        <dbReference type="EMBL" id="OOH94419.1"/>
    </source>
</evidence>
<dbReference type="RefSeq" id="WP_016198361.1">
    <property type="nucleotide sequence ID" value="NZ_CP014338.1"/>
</dbReference>
<gene>
    <name evidence="4" type="ORF">BMF97_13810</name>
</gene>
<dbReference type="InterPro" id="IPR016047">
    <property type="entry name" value="M23ase_b-sheet_dom"/>
</dbReference>
<dbReference type="Proteomes" id="UP000188947">
    <property type="component" value="Unassembled WGS sequence"/>
</dbReference>
<reference evidence="4 5" key="1">
    <citation type="submission" date="2016-11" db="EMBL/GenBank/DDBJ databases">
        <title>Genome sequence and comparative genomic analysis of clinical strain Elizabethkingia meningoseptica 61421 PRCM.</title>
        <authorList>
            <person name="Wang M."/>
            <person name="Hu S."/>
            <person name="Cao L."/>
            <person name="Jiang T."/>
            <person name="Zhou Y."/>
            <person name="Ming D."/>
        </authorList>
    </citation>
    <scope>NUCLEOTIDE SEQUENCE [LARGE SCALE GENOMIC DNA]</scope>
    <source>
        <strain evidence="4 5">61421 PRCM</strain>
    </source>
</reference>
<keyword evidence="1" id="KW-0732">Signal</keyword>
<feature type="domain" description="M23ase beta-sheet core" evidence="3">
    <location>
        <begin position="175"/>
        <end position="269"/>
    </location>
</feature>
<evidence type="ECO:0000256" key="2">
    <source>
        <dbReference type="SAM" id="Phobius"/>
    </source>
</evidence>
<dbReference type="InterPro" id="IPR050570">
    <property type="entry name" value="Cell_wall_metabolism_enzyme"/>
</dbReference>
<protein>
    <submittedName>
        <fullName evidence="4">Peptidase M23</fullName>
    </submittedName>
</protein>
<dbReference type="OrthoDB" id="9810477at2"/>